<comment type="caution">
    <text evidence="1">The sequence shown here is derived from an EMBL/GenBank/DDBJ whole genome shotgun (WGS) entry which is preliminary data.</text>
</comment>
<reference evidence="1 2" key="1">
    <citation type="submission" date="2015-01" db="EMBL/GenBank/DDBJ databases">
        <title>Evolution of Trichinella species and genotypes.</title>
        <authorList>
            <person name="Korhonen P.K."/>
            <person name="Edoardo P."/>
            <person name="Giuseppe L.R."/>
            <person name="Gasser R.B."/>
        </authorList>
    </citation>
    <scope>NUCLEOTIDE SEQUENCE [LARGE SCALE GENOMIC DNA]</scope>
    <source>
        <strain evidence="1">ISS141</strain>
    </source>
</reference>
<proteinExistence type="predicted"/>
<accession>A0A0V0XXN8</accession>
<evidence type="ECO:0000313" key="1">
    <source>
        <dbReference type="EMBL" id="KRX92743.1"/>
    </source>
</evidence>
<organism evidence="1 2">
    <name type="scientific">Trichinella pseudospiralis</name>
    <name type="common">Parasitic roundworm</name>
    <dbReference type="NCBI Taxonomy" id="6337"/>
    <lineage>
        <taxon>Eukaryota</taxon>
        <taxon>Metazoa</taxon>
        <taxon>Ecdysozoa</taxon>
        <taxon>Nematoda</taxon>
        <taxon>Enoplea</taxon>
        <taxon>Dorylaimia</taxon>
        <taxon>Trichinellida</taxon>
        <taxon>Trichinellidae</taxon>
        <taxon>Trichinella</taxon>
    </lineage>
</organism>
<name>A0A0V0XXN8_TRIPS</name>
<gene>
    <name evidence="1" type="ORF">T4E_8233</name>
</gene>
<sequence>MRSVDARQIKRTRTHSIDQMRVVRLAGRCQASGSQIRMDACLCVLFVLLFGCLATNRTKTDRRCD</sequence>
<protein>
    <submittedName>
        <fullName evidence="1">Uncharacterized protein</fullName>
    </submittedName>
</protein>
<dbReference type="Proteomes" id="UP000054815">
    <property type="component" value="Unassembled WGS sequence"/>
</dbReference>
<dbReference type="AlphaFoldDB" id="A0A0V0XXN8"/>
<dbReference type="EMBL" id="JYDU01000104">
    <property type="protein sequence ID" value="KRX92743.1"/>
    <property type="molecule type" value="Genomic_DNA"/>
</dbReference>
<evidence type="ECO:0000313" key="2">
    <source>
        <dbReference type="Proteomes" id="UP000054815"/>
    </source>
</evidence>